<sequence>MAIGIKTNFAAQHTRHQLNQTDERVQLSMERLTTGQKVNSARDDASGLQIANRLQAQDSGMGMAVRNANDGISIVQTAESGMQEYSEILMRMRELALQFGNGANTQTENESLSQEYESLRDGLSHITATTRFAGQPLLNGLYEERAFQIGAFSGEAVKVVMPDLSVIRRQDESDAKRAQYAYVKPGWRSQQGDSLSFRNRTHPEQADQTVLLAPQSSLEQLANQINQQTSITARIEQTDEHSGRRLVYYASNGDVVLHNPLEGPSATSNGLFTGVKGEEPLGDEVDEAYPLPELSNAHSVDEVIKAIDHIQQYVDSGRGRLGAVANRFSHAISNLTGAQSNVAHSHSQIVDTDYARETTAFTQHSMIKQGDTTMLAQANHIPQQALRLLG</sequence>
<keyword evidence="7" id="KW-0282">Flagellum</keyword>
<evidence type="ECO:0000259" key="5">
    <source>
        <dbReference type="Pfam" id="PF00669"/>
    </source>
</evidence>
<dbReference type="InterPro" id="IPR001029">
    <property type="entry name" value="Flagellin_N"/>
</dbReference>
<keyword evidence="7" id="KW-0966">Cell projection</keyword>
<evidence type="ECO:0000256" key="4">
    <source>
        <dbReference type="RuleBase" id="RU362073"/>
    </source>
</evidence>
<dbReference type="Pfam" id="PF00669">
    <property type="entry name" value="Flagellin_N"/>
    <property type="match status" value="1"/>
</dbReference>
<evidence type="ECO:0000256" key="1">
    <source>
        <dbReference type="ARBA" id="ARBA00005709"/>
    </source>
</evidence>
<dbReference type="Pfam" id="PF00700">
    <property type="entry name" value="Flagellin_C"/>
    <property type="match status" value="1"/>
</dbReference>
<organism evidence="7 8">
    <name type="scientific">Vibrio zhugei</name>
    <dbReference type="NCBI Taxonomy" id="2479546"/>
    <lineage>
        <taxon>Bacteria</taxon>
        <taxon>Pseudomonadati</taxon>
        <taxon>Pseudomonadota</taxon>
        <taxon>Gammaproteobacteria</taxon>
        <taxon>Vibrionales</taxon>
        <taxon>Vibrionaceae</taxon>
        <taxon>Vibrio</taxon>
    </lineage>
</organism>
<gene>
    <name evidence="7" type="ORF">ACFODT_06750</name>
</gene>
<dbReference type="InterPro" id="IPR046358">
    <property type="entry name" value="Flagellin_C"/>
</dbReference>
<name>A0ABV7C7A7_9VIBR</name>
<dbReference type="Gene3D" id="3.30.70.2120">
    <property type="match status" value="1"/>
</dbReference>
<keyword evidence="7" id="KW-0969">Cilium</keyword>
<dbReference type="InterPro" id="IPR001492">
    <property type="entry name" value="Flagellin"/>
</dbReference>
<dbReference type="SUPFAM" id="SSF64518">
    <property type="entry name" value="Phase 1 flagellin"/>
    <property type="match status" value="1"/>
</dbReference>
<comment type="caution">
    <text evidence="7">The sequence shown here is derived from an EMBL/GenBank/DDBJ whole genome shotgun (WGS) entry which is preliminary data.</text>
</comment>
<evidence type="ECO:0000256" key="2">
    <source>
        <dbReference type="ARBA" id="ARBA00022525"/>
    </source>
</evidence>
<keyword evidence="3 4" id="KW-0975">Bacterial flagellum</keyword>
<dbReference type="PANTHER" id="PTHR42792">
    <property type="entry name" value="FLAGELLIN"/>
    <property type="match status" value="1"/>
</dbReference>
<comment type="function">
    <text evidence="4">Flagellin is the subunit protein which polymerizes to form the filaments of bacterial flagella.</text>
</comment>
<dbReference type="PANTHER" id="PTHR42792:SF2">
    <property type="entry name" value="FLAGELLIN"/>
    <property type="match status" value="1"/>
</dbReference>
<keyword evidence="8" id="KW-1185">Reference proteome</keyword>
<dbReference type="EMBL" id="JBHRSE010000042">
    <property type="protein sequence ID" value="MFC3023518.1"/>
    <property type="molecule type" value="Genomic_DNA"/>
</dbReference>
<dbReference type="Gene3D" id="1.20.1330.10">
    <property type="entry name" value="f41 fragment of flagellin, N-terminal domain"/>
    <property type="match status" value="1"/>
</dbReference>
<protein>
    <recommendedName>
        <fullName evidence="4">Flagellin</fullName>
    </recommendedName>
</protein>
<comment type="similarity">
    <text evidence="1 4">Belongs to the bacterial flagellin family.</text>
</comment>
<dbReference type="RefSeq" id="WP_123015996.1">
    <property type="nucleotide sequence ID" value="NZ_AP024911.1"/>
</dbReference>
<feature type="domain" description="Flagellin C-terminal" evidence="6">
    <location>
        <begin position="304"/>
        <end position="389"/>
    </location>
</feature>
<reference evidence="8" key="1">
    <citation type="journal article" date="2019" name="Int. J. Syst. Evol. Microbiol.">
        <title>The Global Catalogue of Microorganisms (GCM) 10K type strain sequencing project: providing services to taxonomists for standard genome sequencing and annotation.</title>
        <authorList>
            <consortium name="The Broad Institute Genomics Platform"/>
            <consortium name="The Broad Institute Genome Sequencing Center for Infectious Disease"/>
            <person name="Wu L."/>
            <person name="Ma J."/>
        </authorList>
    </citation>
    <scope>NUCLEOTIDE SEQUENCE [LARGE SCALE GENOMIC DNA]</scope>
    <source>
        <strain evidence="8">KCTC 62784</strain>
    </source>
</reference>
<comment type="subcellular location">
    <subcellularLocation>
        <location evidence="4">Secreted</location>
    </subcellularLocation>
    <subcellularLocation>
        <location evidence="4">Bacterial flagellum</location>
    </subcellularLocation>
</comment>
<dbReference type="Proteomes" id="UP001595384">
    <property type="component" value="Unassembled WGS sequence"/>
</dbReference>
<keyword evidence="2 4" id="KW-0964">Secreted</keyword>
<evidence type="ECO:0000259" key="6">
    <source>
        <dbReference type="Pfam" id="PF00700"/>
    </source>
</evidence>
<dbReference type="Gene3D" id="6.10.10.10">
    <property type="entry name" value="Flagellar export chaperone, C-terminal domain"/>
    <property type="match status" value="1"/>
</dbReference>
<evidence type="ECO:0000256" key="3">
    <source>
        <dbReference type="ARBA" id="ARBA00023143"/>
    </source>
</evidence>
<feature type="domain" description="Flagellin N-terminal" evidence="5">
    <location>
        <begin position="5"/>
        <end position="140"/>
    </location>
</feature>
<evidence type="ECO:0000313" key="8">
    <source>
        <dbReference type="Proteomes" id="UP001595384"/>
    </source>
</evidence>
<dbReference type="PRINTS" id="PR00207">
    <property type="entry name" value="FLAGELLIN"/>
</dbReference>
<proteinExistence type="inferred from homology"/>
<accession>A0ABV7C7A7</accession>
<evidence type="ECO:0000313" key="7">
    <source>
        <dbReference type="EMBL" id="MFC3023518.1"/>
    </source>
</evidence>
<dbReference type="InterPro" id="IPR042187">
    <property type="entry name" value="Flagellin_C_sub2"/>
</dbReference>